<dbReference type="InterPro" id="IPR036291">
    <property type="entry name" value="NAD(P)-bd_dom_sf"/>
</dbReference>
<keyword evidence="12" id="KW-0812">Transmembrane</keyword>
<reference evidence="13 14" key="1">
    <citation type="journal article" date="2009" name="PLoS Genet.">
        <title>Genomic analysis of the basal lineage fungus Rhizopus oryzae reveals a whole-genome duplication.</title>
        <authorList>
            <person name="Ma L.-J."/>
            <person name="Ibrahim A.S."/>
            <person name="Skory C."/>
            <person name="Grabherr M.G."/>
            <person name="Burger G."/>
            <person name="Butler M."/>
            <person name="Elias M."/>
            <person name="Idnurm A."/>
            <person name="Lang B.F."/>
            <person name="Sone T."/>
            <person name="Abe A."/>
            <person name="Calvo S.E."/>
            <person name="Corrochano L.M."/>
            <person name="Engels R."/>
            <person name="Fu J."/>
            <person name="Hansberg W."/>
            <person name="Kim J.-M."/>
            <person name="Kodira C.D."/>
            <person name="Koehrsen M.J."/>
            <person name="Liu B."/>
            <person name="Miranda-Saavedra D."/>
            <person name="O'Leary S."/>
            <person name="Ortiz-Castellanos L."/>
            <person name="Poulter R."/>
            <person name="Rodriguez-Romero J."/>
            <person name="Ruiz-Herrera J."/>
            <person name="Shen Y.-Q."/>
            <person name="Zeng Q."/>
            <person name="Galagan J."/>
            <person name="Birren B.W."/>
            <person name="Cuomo C.A."/>
            <person name="Wickes B.L."/>
        </authorList>
    </citation>
    <scope>NUCLEOTIDE SEQUENCE [LARGE SCALE GENOMIC DNA]</scope>
    <source>
        <strain evidence="14">RA 99-880 / ATCC MYA-4621 / FGSC 9543 / NRRL 43880</strain>
    </source>
</reference>
<keyword evidence="14" id="KW-1185">Reference proteome</keyword>
<evidence type="ECO:0000256" key="3">
    <source>
        <dbReference type="ARBA" id="ARBA00004991"/>
    </source>
</evidence>
<evidence type="ECO:0000256" key="1">
    <source>
        <dbReference type="ARBA" id="ARBA00004240"/>
    </source>
</evidence>
<dbReference type="FunFam" id="3.40.50.720:FF:000468">
    <property type="entry name" value="Short-chain dehydrogenase, putative"/>
    <property type="match status" value="1"/>
</dbReference>
<feature type="transmembrane region" description="Helical" evidence="12">
    <location>
        <begin position="177"/>
        <end position="195"/>
    </location>
</feature>
<dbReference type="PRINTS" id="PR00081">
    <property type="entry name" value="GDHRDH"/>
</dbReference>
<dbReference type="Pfam" id="PF00106">
    <property type="entry name" value="adh_short"/>
    <property type="match status" value="1"/>
</dbReference>
<comment type="catalytic activity">
    <reaction evidence="11">
        <text>sphinganine + NADP(+) = 3-oxosphinganine + NADPH + H(+)</text>
        <dbReference type="Rhea" id="RHEA:22640"/>
        <dbReference type="ChEBI" id="CHEBI:15378"/>
        <dbReference type="ChEBI" id="CHEBI:57783"/>
        <dbReference type="ChEBI" id="CHEBI:57817"/>
        <dbReference type="ChEBI" id="CHEBI:58299"/>
        <dbReference type="ChEBI" id="CHEBI:58349"/>
        <dbReference type="EC" id="1.1.1.102"/>
    </reaction>
    <physiologicalReaction direction="right-to-left" evidence="11">
        <dbReference type="Rhea" id="RHEA:22642"/>
    </physiologicalReaction>
</comment>
<evidence type="ECO:0000256" key="10">
    <source>
        <dbReference type="ARBA" id="ARBA00044737"/>
    </source>
</evidence>
<dbReference type="Proteomes" id="UP000009138">
    <property type="component" value="Unassembled WGS sequence"/>
</dbReference>
<dbReference type="VEuPathDB" id="FungiDB:RO3G_05032"/>
<comment type="pathway">
    <text evidence="2">Lipid metabolism; sphingolipid metabolism.</text>
</comment>
<sequence>MGFPSWASVLVALGASVITIAIGDFIYRKIARIPFKPGGKACLITGGSTGLGKALAIELAKVGADICIIARRVKELEAAAEEIKAHCINKSQQVVYISADVTSQKDVVRIFDEANVKLGRNPEFVCACAGASYPKFFLDHTLEDFEKLTNLNYLGQAYVAHQAAQRMRDSNMKNGKIVFVSSMLGMLSFAGWATYSPTKYAIRGLADTLRNELKRYNIGIHIFFPGGILSPGFDIENMTKPEVTKIIEGANTPQTSTECAQSLLKGLLAGEYMITTDFISEVLRCTVRGVSPTNNLILDWLMAVIGQPIGSGYALYMDYVSSYLFSLGISTI</sequence>
<evidence type="ECO:0000256" key="5">
    <source>
        <dbReference type="ARBA" id="ARBA00022857"/>
    </source>
</evidence>
<evidence type="ECO:0000256" key="9">
    <source>
        <dbReference type="ARBA" id="ARBA00026112"/>
    </source>
</evidence>
<dbReference type="GO" id="GO:0030148">
    <property type="term" value="P:sphingolipid biosynthetic process"/>
    <property type="evidence" value="ECO:0007669"/>
    <property type="project" value="InterPro"/>
</dbReference>
<comment type="function">
    <text evidence="10">Catalyzes the reduction of 3'-oxosphinganine (3-ketodihydrosphingosine/KDS) to sphinganine (dihydrosphingosine/DHS), the second step of de novo sphingolipid biosynthesis.</text>
</comment>
<dbReference type="OrthoDB" id="10267115at2759"/>
<dbReference type="AlphaFoldDB" id="I1BVU7"/>
<dbReference type="Gene3D" id="3.40.50.720">
    <property type="entry name" value="NAD(P)-binding Rossmann-like Domain"/>
    <property type="match status" value="1"/>
</dbReference>
<dbReference type="InterPro" id="IPR002347">
    <property type="entry name" value="SDR_fam"/>
</dbReference>
<evidence type="ECO:0000313" key="13">
    <source>
        <dbReference type="EMBL" id="EIE80327.1"/>
    </source>
</evidence>
<dbReference type="FunCoup" id="I1BVU7">
    <property type="interactions" value="113"/>
</dbReference>
<keyword evidence="5" id="KW-0521">NADP</keyword>
<comment type="subcellular location">
    <subcellularLocation>
        <location evidence="1">Endoplasmic reticulum</location>
    </subcellularLocation>
</comment>
<keyword evidence="7" id="KW-0560">Oxidoreductase</keyword>
<evidence type="ECO:0000256" key="4">
    <source>
        <dbReference type="ARBA" id="ARBA00022824"/>
    </source>
</evidence>
<dbReference type="SUPFAM" id="SSF51735">
    <property type="entry name" value="NAD(P)-binding Rossmann-fold domains"/>
    <property type="match status" value="1"/>
</dbReference>
<dbReference type="STRING" id="246409.I1BVU7"/>
<keyword evidence="8" id="KW-0443">Lipid metabolism</keyword>
<evidence type="ECO:0000256" key="11">
    <source>
        <dbReference type="ARBA" id="ARBA00048930"/>
    </source>
</evidence>
<dbReference type="CDD" id="cd08939">
    <property type="entry name" value="KDSR-like_SDR_c"/>
    <property type="match status" value="1"/>
</dbReference>
<dbReference type="PANTHER" id="PTHR43550:SF3">
    <property type="entry name" value="3-KETODIHYDROSPHINGOSINE REDUCTASE"/>
    <property type="match status" value="1"/>
</dbReference>
<dbReference type="PANTHER" id="PTHR43550">
    <property type="entry name" value="3-KETODIHYDROSPHINGOSINE REDUCTASE"/>
    <property type="match status" value="1"/>
</dbReference>
<dbReference type="EMBL" id="CH476734">
    <property type="protein sequence ID" value="EIE80327.1"/>
    <property type="molecule type" value="Genomic_DNA"/>
</dbReference>
<dbReference type="InParanoid" id="I1BVU7"/>
<accession>I1BVU7</accession>
<evidence type="ECO:0000256" key="7">
    <source>
        <dbReference type="ARBA" id="ARBA00023002"/>
    </source>
</evidence>
<evidence type="ECO:0000256" key="12">
    <source>
        <dbReference type="SAM" id="Phobius"/>
    </source>
</evidence>
<dbReference type="GO" id="GO:0006666">
    <property type="term" value="P:3-keto-sphinganine metabolic process"/>
    <property type="evidence" value="ECO:0007669"/>
    <property type="project" value="InterPro"/>
</dbReference>
<dbReference type="GO" id="GO:0047560">
    <property type="term" value="F:3-dehydrosphinganine reductase activity"/>
    <property type="evidence" value="ECO:0007669"/>
    <property type="project" value="UniProtKB-EC"/>
</dbReference>
<keyword evidence="4" id="KW-0256">Endoplasmic reticulum</keyword>
<keyword evidence="12" id="KW-0472">Membrane</keyword>
<name>I1BVU7_RHIO9</name>
<organism evidence="13 14">
    <name type="scientific">Rhizopus delemar (strain RA 99-880 / ATCC MYA-4621 / FGSC 9543 / NRRL 43880)</name>
    <name type="common">Mucormycosis agent</name>
    <name type="synonym">Rhizopus arrhizus var. delemar</name>
    <dbReference type="NCBI Taxonomy" id="246409"/>
    <lineage>
        <taxon>Eukaryota</taxon>
        <taxon>Fungi</taxon>
        <taxon>Fungi incertae sedis</taxon>
        <taxon>Mucoromycota</taxon>
        <taxon>Mucoromycotina</taxon>
        <taxon>Mucoromycetes</taxon>
        <taxon>Mucorales</taxon>
        <taxon>Mucorineae</taxon>
        <taxon>Rhizopodaceae</taxon>
        <taxon>Rhizopus</taxon>
    </lineage>
</organism>
<proteinExistence type="predicted"/>
<dbReference type="GO" id="GO:0005789">
    <property type="term" value="C:endoplasmic reticulum membrane"/>
    <property type="evidence" value="ECO:0007669"/>
    <property type="project" value="TreeGrafter"/>
</dbReference>
<dbReference type="OMA" id="ICGVFEE"/>
<protein>
    <recommendedName>
        <fullName evidence="9">3-dehydrosphinganine reductase</fullName>
        <ecNumber evidence="9">1.1.1.102</ecNumber>
    </recommendedName>
</protein>
<keyword evidence="6" id="KW-0746">Sphingolipid metabolism</keyword>
<dbReference type="GeneID" id="93612003"/>
<feature type="transmembrane region" description="Helical" evidence="12">
    <location>
        <begin position="6"/>
        <end position="27"/>
    </location>
</feature>
<gene>
    <name evidence="13" type="ORF">RO3G_05032</name>
</gene>
<dbReference type="RefSeq" id="XP_067515723.1">
    <property type="nucleotide sequence ID" value="XM_067659622.1"/>
</dbReference>
<evidence type="ECO:0000256" key="2">
    <source>
        <dbReference type="ARBA" id="ARBA00004760"/>
    </source>
</evidence>
<dbReference type="eggNOG" id="KOG1210">
    <property type="taxonomic scope" value="Eukaryota"/>
</dbReference>
<dbReference type="InterPro" id="IPR045022">
    <property type="entry name" value="KDSR-like"/>
</dbReference>
<dbReference type="EC" id="1.1.1.102" evidence="9"/>
<evidence type="ECO:0000256" key="6">
    <source>
        <dbReference type="ARBA" id="ARBA00022919"/>
    </source>
</evidence>
<keyword evidence="12" id="KW-1133">Transmembrane helix</keyword>
<evidence type="ECO:0000256" key="8">
    <source>
        <dbReference type="ARBA" id="ARBA00023098"/>
    </source>
</evidence>
<comment type="pathway">
    <text evidence="3">Sphingolipid metabolism.</text>
</comment>
<evidence type="ECO:0000313" key="14">
    <source>
        <dbReference type="Proteomes" id="UP000009138"/>
    </source>
</evidence>